<name>A0A6S7HQW3_PARCT</name>
<organism evidence="1 2">
    <name type="scientific">Paramuricea clavata</name>
    <name type="common">Red gorgonian</name>
    <name type="synonym">Violescent sea-whip</name>
    <dbReference type="NCBI Taxonomy" id="317549"/>
    <lineage>
        <taxon>Eukaryota</taxon>
        <taxon>Metazoa</taxon>
        <taxon>Cnidaria</taxon>
        <taxon>Anthozoa</taxon>
        <taxon>Octocorallia</taxon>
        <taxon>Malacalcyonacea</taxon>
        <taxon>Plexauridae</taxon>
        <taxon>Paramuricea</taxon>
    </lineage>
</organism>
<protein>
    <submittedName>
        <fullName evidence="1">Uncharacterized protein</fullName>
    </submittedName>
</protein>
<dbReference type="EMBL" id="CACRXK020005447">
    <property type="protein sequence ID" value="CAB4006213.1"/>
    <property type="molecule type" value="Genomic_DNA"/>
</dbReference>
<dbReference type="AlphaFoldDB" id="A0A6S7HQW3"/>
<dbReference type="Proteomes" id="UP001152795">
    <property type="component" value="Unassembled WGS sequence"/>
</dbReference>
<dbReference type="OrthoDB" id="5987559at2759"/>
<sequence length="249" mass="28885">MWKFADDTTVSEIVEKNEQSTLQMDIDDITTWSMDNSFQLNIFKCKEMVISFSRLPPVFEPIRIGDRNLERVTSIKSLGVILGNDLKWIDHVNSIVSKAAKRLYLLRQLKRADVASADLVKFFCSCIRSVLEYACQLFHSSLPRNLAKNIERIQKRAMKIIFYELSYDEALNIAGIPTLENRREYLSNNLFNDIVLNDDHKLAKLLPSKAGNRELRKERSFEVLPANTNRFGNSFINFYAKKHYKLDVP</sequence>
<accession>A0A6S7HQW3</accession>
<keyword evidence="2" id="KW-1185">Reference proteome</keyword>
<evidence type="ECO:0000313" key="2">
    <source>
        <dbReference type="Proteomes" id="UP001152795"/>
    </source>
</evidence>
<dbReference type="PANTHER" id="PTHR33332">
    <property type="entry name" value="REVERSE TRANSCRIPTASE DOMAIN-CONTAINING PROTEIN"/>
    <property type="match status" value="1"/>
</dbReference>
<evidence type="ECO:0000313" key="1">
    <source>
        <dbReference type="EMBL" id="CAB4006213.1"/>
    </source>
</evidence>
<comment type="caution">
    <text evidence="1">The sequence shown here is derived from an EMBL/GenBank/DDBJ whole genome shotgun (WGS) entry which is preliminary data.</text>
</comment>
<proteinExistence type="predicted"/>
<gene>
    <name evidence="1" type="ORF">PACLA_8A088002</name>
</gene>
<reference evidence="1" key="1">
    <citation type="submission" date="2020-04" db="EMBL/GenBank/DDBJ databases">
        <authorList>
            <person name="Alioto T."/>
            <person name="Alioto T."/>
            <person name="Gomez Garrido J."/>
        </authorList>
    </citation>
    <scope>NUCLEOTIDE SEQUENCE</scope>
    <source>
        <strain evidence="1">A484AB</strain>
    </source>
</reference>